<gene>
    <name evidence="5" type="ORF">SVIM_LOCUS294862</name>
</gene>
<dbReference type="InterPro" id="IPR053951">
    <property type="entry name" value="K_trans_N"/>
</dbReference>
<evidence type="ECO:0000313" key="5">
    <source>
        <dbReference type="EMBL" id="VFU46515.1"/>
    </source>
</evidence>
<dbReference type="EMBL" id="CAADRP010001642">
    <property type="protein sequence ID" value="VFU46515.1"/>
    <property type="molecule type" value="Genomic_DNA"/>
</dbReference>
<feature type="transmembrane region" description="Helical" evidence="3">
    <location>
        <begin position="211"/>
        <end position="230"/>
    </location>
</feature>
<dbReference type="AlphaFoldDB" id="A0A6N2M1H4"/>
<protein>
    <recommendedName>
        <fullName evidence="4">K+ potassium transporter integral membrane domain-containing protein</fullName>
    </recommendedName>
</protein>
<feature type="domain" description="K+ potassium transporter integral membrane" evidence="4">
    <location>
        <begin position="136"/>
        <end position="250"/>
    </location>
</feature>
<sequence>MGACNPSADSIELDSSNPSTNQTCTCTNGNQAEVDAGKGCSKLADGNMVFWGLLISLLMKIQEYKHRQVALIKCLKVIVKITNTGIAGGHTASRFYDTASIDEAVREFTTKMRRKSSNQVNLTVVPSVENQCGKDAAISPVYIYRYFRRGGRDRWLSLGGIMLSITGTKALFADQSHFPVPSIQIASTTVVFPCLLFAYSGQAAYLMKNTCHVIDVFYSSIPVLLVATAASDVASQATICAPFSLIKEATICTWLDCSRHSDAGDHIAYDFSHAITMALPLDSCPDIHGFIQEFFKLVLTAWEIPFKDSPTTEDQTEEVLGMGEMVVPFLAGILSALRRVIARRVSLKSQLKRRLNAITITSATCFLFPVAMWDFITCFGLYAFSTTYGVVRVRSSDWSKLPSLPLAYKVFEKYSTRS</sequence>
<feature type="transmembrane region" description="Helical" evidence="3">
    <location>
        <begin position="155"/>
        <end position="172"/>
    </location>
</feature>
<evidence type="ECO:0000256" key="2">
    <source>
        <dbReference type="ARBA" id="ARBA00008440"/>
    </source>
</evidence>
<keyword evidence="3" id="KW-0472">Membrane</keyword>
<keyword evidence="3" id="KW-1133">Transmembrane helix</keyword>
<keyword evidence="3" id="KW-0812">Transmembrane</keyword>
<evidence type="ECO:0000256" key="1">
    <source>
        <dbReference type="ARBA" id="ARBA00004651"/>
    </source>
</evidence>
<dbReference type="Pfam" id="PF02705">
    <property type="entry name" value="K_trans"/>
    <property type="match status" value="1"/>
</dbReference>
<dbReference type="PANTHER" id="PTHR30540">
    <property type="entry name" value="OSMOTIC STRESS POTASSIUM TRANSPORTER"/>
    <property type="match status" value="1"/>
</dbReference>
<proteinExistence type="inferred from homology"/>
<reference evidence="5" key="1">
    <citation type="submission" date="2019-03" db="EMBL/GenBank/DDBJ databases">
        <authorList>
            <person name="Mank J."/>
            <person name="Almeida P."/>
        </authorList>
    </citation>
    <scope>NUCLEOTIDE SEQUENCE</scope>
    <source>
        <strain evidence="5">78183</strain>
    </source>
</reference>
<evidence type="ECO:0000259" key="4">
    <source>
        <dbReference type="Pfam" id="PF02705"/>
    </source>
</evidence>
<comment type="similarity">
    <text evidence="2">Belongs to the HAK/KUP transporter (TC 2.A.72.3) family.</text>
</comment>
<comment type="subcellular location">
    <subcellularLocation>
        <location evidence="1">Cell membrane</location>
        <topology evidence="1">Multi-pass membrane protein</topology>
    </subcellularLocation>
</comment>
<dbReference type="GO" id="GO:0005886">
    <property type="term" value="C:plasma membrane"/>
    <property type="evidence" value="ECO:0007669"/>
    <property type="project" value="UniProtKB-SubCell"/>
</dbReference>
<dbReference type="GO" id="GO:0015079">
    <property type="term" value="F:potassium ion transmembrane transporter activity"/>
    <property type="evidence" value="ECO:0007669"/>
    <property type="project" value="InterPro"/>
</dbReference>
<name>A0A6N2M1H4_SALVM</name>
<dbReference type="InterPro" id="IPR003855">
    <property type="entry name" value="K+_transporter"/>
</dbReference>
<feature type="transmembrane region" description="Helical" evidence="3">
    <location>
        <begin position="178"/>
        <end position="199"/>
    </location>
</feature>
<organism evidence="5">
    <name type="scientific">Salix viminalis</name>
    <name type="common">Common osier</name>
    <name type="synonym">Basket willow</name>
    <dbReference type="NCBI Taxonomy" id="40686"/>
    <lineage>
        <taxon>Eukaryota</taxon>
        <taxon>Viridiplantae</taxon>
        <taxon>Streptophyta</taxon>
        <taxon>Embryophyta</taxon>
        <taxon>Tracheophyta</taxon>
        <taxon>Spermatophyta</taxon>
        <taxon>Magnoliopsida</taxon>
        <taxon>eudicotyledons</taxon>
        <taxon>Gunneridae</taxon>
        <taxon>Pentapetalae</taxon>
        <taxon>rosids</taxon>
        <taxon>fabids</taxon>
        <taxon>Malpighiales</taxon>
        <taxon>Salicaceae</taxon>
        <taxon>Saliceae</taxon>
        <taxon>Salix</taxon>
    </lineage>
</organism>
<accession>A0A6N2M1H4</accession>
<feature type="transmembrane region" description="Helical" evidence="3">
    <location>
        <begin position="319"/>
        <end position="337"/>
    </location>
</feature>
<feature type="transmembrane region" description="Helical" evidence="3">
    <location>
        <begin position="358"/>
        <end position="384"/>
    </location>
</feature>
<dbReference type="PANTHER" id="PTHR30540:SF110">
    <property type="entry name" value="POTASSIUM TRANSPORTER"/>
    <property type="match status" value="1"/>
</dbReference>
<evidence type="ECO:0000256" key="3">
    <source>
        <dbReference type="SAM" id="Phobius"/>
    </source>
</evidence>